<comment type="caution">
    <text evidence="5">The sequence shown here is derived from an EMBL/GenBank/DDBJ whole genome shotgun (WGS) entry which is preliminary data.</text>
</comment>
<evidence type="ECO:0000313" key="5">
    <source>
        <dbReference type="EMBL" id="MBW0508123.1"/>
    </source>
</evidence>
<dbReference type="GO" id="GO:0004499">
    <property type="term" value="F:N,N-dimethylaniline monooxygenase activity"/>
    <property type="evidence" value="ECO:0007669"/>
    <property type="project" value="InterPro"/>
</dbReference>
<dbReference type="AlphaFoldDB" id="A0A9Q3DWU0"/>
<evidence type="ECO:0008006" key="7">
    <source>
        <dbReference type="Google" id="ProtNLM"/>
    </source>
</evidence>
<dbReference type="Proteomes" id="UP000765509">
    <property type="component" value="Unassembled WGS sequence"/>
</dbReference>
<comment type="similarity">
    <text evidence="1">Belongs to the FMO family.</text>
</comment>
<accession>A0A9Q3DWU0</accession>
<evidence type="ECO:0000256" key="2">
    <source>
        <dbReference type="ARBA" id="ARBA00022630"/>
    </source>
</evidence>
<dbReference type="InterPro" id="IPR036188">
    <property type="entry name" value="FAD/NAD-bd_sf"/>
</dbReference>
<evidence type="ECO:0000256" key="4">
    <source>
        <dbReference type="ARBA" id="ARBA00023002"/>
    </source>
</evidence>
<dbReference type="Gene3D" id="3.50.50.60">
    <property type="entry name" value="FAD/NAD(P)-binding domain"/>
    <property type="match status" value="1"/>
</dbReference>
<proteinExistence type="inferred from homology"/>
<keyword evidence="6" id="KW-1185">Reference proteome</keyword>
<evidence type="ECO:0000256" key="3">
    <source>
        <dbReference type="ARBA" id="ARBA00022827"/>
    </source>
</evidence>
<dbReference type="InterPro" id="IPR050346">
    <property type="entry name" value="FMO-like"/>
</dbReference>
<keyword evidence="2" id="KW-0285">Flavoprotein</keyword>
<keyword evidence="3" id="KW-0274">FAD</keyword>
<gene>
    <name evidence="5" type="ORF">O181_047838</name>
</gene>
<dbReference type="GO" id="GO:0050660">
    <property type="term" value="F:flavin adenine dinucleotide binding"/>
    <property type="evidence" value="ECO:0007669"/>
    <property type="project" value="InterPro"/>
</dbReference>
<dbReference type="EMBL" id="AVOT02020141">
    <property type="protein sequence ID" value="MBW0508123.1"/>
    <property type="molecule type" value="Genomic_DNA"/>
</dbReference>
<dbReference type="PANTHER" id="PTHR23023">
    <property type="entry name" value="DIMETHYLANILINE MONOOXYGENASE"/>
    <property type="match status" value="1"/>
</dbReference>
<dbReference type="OrthoDB" id="66881at2759"/>
<dbReference type="Pfam" id="PF00743">
    <property type="entry name" value="FMO-like"/>
    <property type="match status" value="1"/>
</dbReference>
<sequence>MYSITFKFLKRSCDSKCFFGDAYRWNAKSTHVQCHNTLARKGEILEKTKKIWLDYQLDKRTHFNYTVQKLTPEGRKNGSGSKWTINDGEEGFFDGVIVAIGSCDKPNRIFFEGSQDFQGKLVHSSQLDGLNWKGKRVVVIGGGASAVEALELAVKSQCTTPAVMITRTDKWFLPRGFLFSFFVSSIPYGRDCFPFRIFEKYLKTFHYQNHLKWMIPLEKDGKTQASLYGKTPIVNSNFLKLVRTGTANYVRAHVMKISGEGVEVRRFLSDKSDIIGADIIVEATGYHRPKVSFLESEGLFSGPKGSKQYSPPNVFLQAFLVPDWRCAMPNAAFVEGAASVGHFHIGILARLMMMFMMDSSTAPSPEEMSRWVNEKIKFKGSLIYWTYSEQLKWYLQFLLSSFRRSRWIIFVLFGWGRTGNRLYAPLR</sequence>
<reference evidence="5" key="1">
    <citation type="submission" date="2021-03" db="EMBL/GenBank/DDBJ databases">
        <title>Draft genome sequence of rust myrtle Austropuccinia psidii MF-1, a brazilian biotype.</title>
        <authorList>
            <person name="Quecine M.C."/>
            <person name="Pachon D.M.R."/>
            <person name="Bonatelli M.L."/>
            <person name="Correr F.H."/>
            <person name="Franceschini L.M."/>
            <person name="Leite T.F."/>
            <person name="Margarido G.R.A."/>
            <person name="Almeida C.A."/>
            <person name="Ferrarezi J.A."/>
            <person name="Labate C.A."/>
        </authorList>
    </citation>
    <scope>NUCLEOTIDE SEQUENCE</scope>
    <source>
        <strain evidence="5">MF-1</strain>
    </source>
</reference>
<name>A0A9Q3DWU0_9BASI</name>
<evidence type="ECO:0000256" key="1">
    <source>
        <dbReference type="ARBA" id="ARBA00009183"/>
    </source>
</evidence>
<organism evidence="5 6">
    <name type="scientific">Austropuccinia psidii MF-1</name>
    <dbReference type="NCBI Taxonomy" id="1389203"/>
    <lineage>
        <taxon>Eukaryota</taxon>
        <taxon>Fungi</taxon>
        <taxon>Dikarya</taxon>
        <taxon>Basidiomycota</taxon>
        <taxon>Pucciniomycotina</taxon>
        <taxon>Pucciniomycetes</taxon>
        <taxon>Pucciniales</taxon>
        <taxon>Sphaerophragmiaceae</taxon>
        <taxon>Austropuccinia</taxon>
    </lineage>
</organism>
<dbReference type="GO" id="GO:0050661">
    <property type="term" value="F:NADP binding"/>
    <property type="evidence" value="ECO:0007669"/>
    <property type="project" value="InterPro"/>
</dbReference>
<keyword evidence="4" id="KW-0560">Oxidoreductase</keyword>
<protein>
    <recommendedName>
        <fullName evidence="7">L-ornithine N(5)-oxygenase</fullName>
    </recommendedName>
</protein>
<evidence type="ECO:0000313" key="6">
    <source>
        <dbReference type="Proteomes" id="UP000765509"/>
    </source>
</evidence>
<dbReference type="InterPro" id="IPR020946">
    <property type="entry name" value="Flavin_mOase-like"/>
</dbReference>
<dbReference type="SUPFAM" id="SSF51905">
    <property type="entry name" value="FAD/NAD(P)-binding domain"/>
    <property type="match status" value="1"/>
</dbReference>